<dbReference type="Proteomes" id="UP000325785">
    <property type="component" value="Chromosome"/>
</dbReference>
<dbReference type="GO" id="GO:0016491">
    <property type="term" value="F:oxidoreductase activity"/>
    <property type="evidence" value="ECO:0007669"/>
    <property type="project" value="InterPro"/>
</dbReference>
<keyword evidence="4" id="KW-1185">Reference proteome</keyword>
<reference evidence="3 5" key="2">
    <citation type="submission" date="2018-08" db="EMBL/GenBank/DDBJ databases">
        <title>Genetic Globetrotter - A new plasmid hitch-hiking vast phylogenetic and geographic distances.</title>
        <authorList>
            <person name="Vollmers J."/>
            <person name="Petersen J."/>
        </authorList>
    </citation>
    <scope>NUCLEOTIDE SEQUENCE [LARGE SCALE GENOMIC DNA]</scope>
    <source>
        <strain evidence="3 5">DSM 26383</strain>
    </source>
</reference>
<evidence type="ECO:0000313" key="3">
    <source>
        <dbReference type="EMBL" id="QEW24630.1"/>
    </source>
</evidence>
<evidence type="ECO:0000313" key="5">
    <source>
        <dbReference type="Proteomes" id="UP000325785"/>
    </source>
</evidence>
<dbReference type="InterPro" id="IPR036485">
    <property type="entry name" value="Glu_synth_asu_C_sf"/>
</dbReference>
<accession>A0A0T5P9V8</accession>
<dbReference type="EMBL" id="LAXI01000006">
    <property type="protein sequence ID" value="KRS17630.1"/>
    <property type="molecule type" value="Genomic_DNA"/>
</dbReference>
<dbReference type="CDD" id="cd00504">
    <property type="entry name" value="GXGXG"/>
    <property type="match status" value="1"/>
</dbReference>
<evidence type="ECO:0000259" key="1">
    <source>
        <dbReference type="Pfam" id="PF01493"/>
    </source>
</evidence>
<dbReference type="AlphaFoldDB" id="A0A0T5P9V8"/>
<dbReference type="RefSeq" id="WP_057816270.1">
    <property type="nucleotide sequence ID" value="NZ_CP031598.1"/>
</dbReference>
<dbReference type="PANTHER" id="PTHR39673:SF5">
    <property type="entry name" value="TUNGSTEN-CONTAINING FORMYLMETHANOFURAN DEHYDROGENASE 2 SUBUNIT C"/>
    <property type="match status" value="1"/>
</dbReference>
<evidence type="ECO:0000313" key="2">
    <source>
        <dbReference type="EMBL" id="KRS17630.1"/>
    </source>
</evidence>
<gene>
    <name evidence="3" type="ORF">RIdsm_00411</name>
    <name evidence="2" type="ORF">XM52_11465</name>
</gene>
<dbReference type="Proteomes" id="UP000051401">
    <property type="component" value="Unassembled WGS sequence"/>
</dbReference>
<dbReference type="EMBL" id="CP031598">
    <property type="protein sequence ID" value="QEW24630.1"/>
    <property type="molecule type" value="Genomic_DNA"/>
</dbReference>
<feature type="domain" description="Glutamate synthase alpha subunit C-terminal" evidence="1">
    <location>
        <begin position="103"/>
        <end position="229"/>
    </location>
</feature>
<dbReference type="PANTHER" id="PTHR39673">
    <property type="entry name" value="TUNGSTEN FORMYLMETHANOFURAN DEHYDROGENASE, SUBUNIT C (FWDC)"/>
    <property type="match status" value="1"/>
</dbReference>
<sequence length="289" mass="31427">MAGVTDEELKQMTQEERVTALGMRTEQLTGKSLYVEFDPDAEERFTYPWAPDVDFNKRTELDTDKMTTTEVNSSIRELMREGYGTIVLQNPRGKHSLGVGILSRLNLIIEGSCGYFGVGLIDGPNVRITGRVGWSCGENMMAGTIVIEKNAGSTFGAAMRGGDLVCRGSVGSRTGIDQKGGTIIVGGDTGALSGFMMQRGRMVVCGNAGKNLGDSMYDGTIYVGGEIKSLGVDAVEAELTDLDKKWLTRKLTQYGLMPDKGVDHFTKVVAGKQLWNYDNLEPTEKKLIL</sequence>
<dbReference type="OrthoDB" id="287000at2"/>
<reference evidence="2 4" key="1">
    <citation type="submission" date="2015-04" db="EMBL/GenBank/DDBJ databases">
        <title>The draft genome sequence of Roseovarius indicus B108T.</title>
        <authorList>
            <person name="Li G."/>
            <person name="Lai Q."/>
            <person name="Shao Z."/>
            <person name="Yan P."/>
        </authorList>
    </citation>
    <scope>NUCLEOTIDE SEQUENCE [LARGE SCALE GENOMIC DNA]</scope>
    <source>
        <strain evidence="2 4">B108</strain>
    </source>
</reference>
<organism evidence="2 4">
    <name type="scientific">Roseovarius indicus</name>
    <dbReference type="NCBI Taxonomy" id="540747"/>
    <lineage>
        <taxon>Bacteria</taxon>
        <taxon>Pseudomonadati</taxon>
        <taxon>Pseudomonadota</taxon>
        <taxon>Alphaproteobacteria</taxon>
        <taxon>Rhodobacterales</taxon>
        <taxon>Roseobacteraceae</taxon>
        <taxon>Roseovarius</taxon>
    </lineage>
</organism>
<protein>
    <submittedName>
        <fullName evidence="3">Formylmethanofuran dehydrogenase subunit C</fullName>
    </submittedName>
    <submittedName>
        <fullName evidence="2">GXGXG motif-containing protein</fullName>
    </submittedName>
</protein>
<dbReference type="KEGG" id="rid:RIdsm_00411"/>
<dbReference type="InterPro" id="IPR002489">
    <property type="entry name" value="Glu_synth_asu_C"/>
</dbReference>
<dbReference type="Pfam" id="PF01493">
    <property type="entry name" value="GXGXG"/>
    <property type="match status" value="1"/>
</dbReference>
<evidence type="ECO:0000313" key="4">
    <source>
        <dbReference type="Proteomes" id="UP000051401"/>
    </source>
</evidence>
<dbReference type="SUPFAM" id="SSF69336">
    <property type="entry name" value="Alpha subunit of glutamate synthase, C-terminal domain"/>
    <property type="match status" value="1"/>
</dbReference>
<dbReference type="Gene3D" id="2.160.20.60">
    <property type="entry name" value="Glutamate synthase, alpha subunit, C-terminal domain"/>
    <property type="match status" value="1"/>
</dbReference>
<name>A0A0T5P9V8_9RHOB</name>
<proteinExistence type="predicted"/>
<dbReference type="STRING" id="540747.SAMN04488031_107202"/>
<dbReference type="PATRIC" id="fig|540747.5.peg.5269"/>